<evidence type="ECO:0000313" key="2">
    <source>
        <dbReference type="Proteomes" id="UP000286113"/>
    </source>
</evidence>
<reference evidence="1 2" key="1">
    <citation type="submission" date="2018-08" db="EMBL/GenBank/DDBJ databases">
        <title>A genome reference for cultivated species of the human gut microbiota.</title>
        <authorList>
            <person name="Zou Y."/>
            <person name="Xue W."/>
            <person name="Luo G."/>
        </authorList>
    </citation>
    <scope>NUCLEOTIDE SEQUENCE [LARGE SCALE GENOMIC DNA]</scope>
    <source>
        <strain evidence="1 2">AF22-1</strain>
    </source>
</reference>
<comment type="caution">
    <text evidence="1">The sequence shown here is derived from an EMBL/GenBank/DDBJ whole genome shotgun (WGS) entry which is preliminary data.</text>
</comment>
<protein>
    <submittedName>
        <fullName evidence="1">Uncharacterized protein</fullName>
    </submittedName>
</protein>
<dbReference type="EMBL" id="QRVN01000040">
    <property type="protein sequence ID" value="RGS45187.1"/>
    <property type="molecule type" value="Genomic_DNA"/>
</dbReference>
<name>A0AA93BCG7_9BACT</name>
<gene>
    <name evidence="1" type="ORF">DWX90_14345</name>
</gene>
<dbReference type="Proteomes" id="UP000286113">
    <property type="component" value="Unassembled WGS sequence"/>
</dbReference>
<organism evidence="1 2">
    <name type="scientific">Segatella copri</name>
    <dbReference type="NCBI Taxonomy" id="165179"/>
    <lineage>
        <taxon>Bacteria</taxon>
        <taxon>Pseudomonadati</taxon>
        <taxon>Bacteroidota</taxon>
        <taxon>Bacteroidia</taxon>
        <taxon>Bacteroidales</taxon>
        <taxon>Prevotellaceae</taxon>
        <taxon>Segatella</taxon>
    </lineage>
</organism>
<sequence length="142" mass="16488">MHYIYSVGIQKKESMYESFQPDYEGATVFYENLPCQNGNELFVFNAEQYFMNKGVEYSIERDTDRVCFSTPKGLFTLDLRNGKPSAVSVYSIGNSFIKEFRDSLWTTKKVFGFPVCAIMDNANDGYFETHPSRFIVIIFQRI</sequence>
<proteinExistence type="predicted"/>
<dbReference type="AlphaFoldDB" id="A0AA93BCG7"/>
<accession>A0AA93BCG7</accession>
<evidence type="ECO:0000313" key="1">
    <source>
        <dbReference type="EMBL" id="RGS45187.1"/>
    </source>
</evidence>